<comment type="subcellular location">
    <subcellularLocation>
        <location evidence="1">Cell membrane</location>
        <topology evidence="1">Multi-pass membrane protein</topology>
    </subcellularLocation>
</comment>
<keyword evidence="2" id="KW-0813">Transport</keyword>
<evidence type="ECO:0000259" key="8">
    <source>
        <dbReference type="PROSITE" id="PS50850"/>
    </source>
</evidence>
<gene>
    <name evidence="9" type="primary">xapB</name>
    <name evidence="9" type="ORF">ERS008529_02759</name>
    <name evidence="10" type="ORF">ERS137968_01048</name>
</gene>
<feature type="domain" description="Major facilitator superfamily (MFS) profile" evidence="8">
    <location>
        <begin position="156"/>
        <end position="365"/>
    </location>
</feature>
<name>A0A0T9Q7K5_9GAMM</name>
<evidence type="ECO:0000256" key="5">
    <source>
        <dbReference type="ARBA" id="ARBA00022989"/>
    </source>
</evidence>
<evidence type="ECO:0000256" key="4">
    <source>
        <dbReference type="ARBA" id="ARBA00022692"/>
    </source>
</evidence>
<dbReference type="InterPro" id="IPR036259">
    <property type="entry name" value="MFS_trans_sf"/>
</dbReference>
<dbReference type="GO" id="GO:0005886">
    <property type="term" value="C:plasma membrane"/>
    <property type="evidence" value="ECO:0007669"/>
    <property type="project" value="UniProtKB-SubCell"/>
</dbReference>
<reference evidence="9" key="3">
    <citation type="submission" date="2015-03" db="EMBL/GenBank/DDBJ databases">
        <authorList>
            <person name="Murphy D."/>
        </authorList>
    </citation>
    <scope>NUCLEOTIDE SEQUENCE [LARGE SCALE GENOMIC DNA]</scope>
    <source>
        <strain evidence="9">A125KOH2</strain>
    </source>
</reference>
<dbReference type="Proteomes" id="UP000045840">
    <property type="component" value="Unassembled WGS sequence"/>
</dbReference>
<organism evidence="9 12">
    <name type="scientific">Yersinia pekkanenii</name>
    <dbReference type="NCBI Taxonomy" id="1288385"/>
    <lineage>
        <taxon>Bacteria</taxon>
        <taxon>Pseudomonadati</taxon>
        <taxon>Pseudomonadota</taxon>
        <taxon>Gammaproteobacteria</taxon>
        <taxon>Enterobacterales</taxon>
        <taxon>Yersiniaceae</taxon>
        <taxon>Yersinia</taxon>
    </lineage>
</organism>
<dbReference type="PANTHER" id="PTHR23522">
    <property type="entry name" value="BLL5896 PROTEIN"/>
    <property type="match status" value="1"/>
</dbReference>
<keyword evidence="3" id="KW-1003">Cell membrane</keyword>
<evidence type="ECO:0000256" key="6">
    <source>
        <dbReference type="ARBA" id="ARBA00023136"/>
    </source>
</evidence>
<evidence type="ECO:0000313" key="11">
    <source>
        <dbReference type="Proteomes" id="UP000044625"/>
    </source>
</evidence>
<feature type="transmembrane region" description="Helical" evidence="7">
    <location>
        <begin position="158"/>
        <end position="177"/>
    </location>
</feature>
<dbReference type="STRING" id="1288385.ERS137968_01048"/>
<dbReference type="OrthoDB" id="9783013at2"/>
<dbReference type="Gene3D" id="1.20.1250.20">
    <property type="entry name" value="MFS general substrate transporter like domains"/>
    <property type="match status" value="1"/>
</dbReference>
<feature type="transmembrane region" description="Helical" evidence="7">
    <location>
        <begin position="17"/>
        <end position="36"/>
    </location>
</feature>
<keyword evidence="11" id="KW-1185">Reference proteome</keyword>
<dbReference type="InterPro" id="IPR020846">
    <property type="entry name" value="MFS_dom"/>
</dbReference>
<evidence type="ECO:0000256" key="2">
    <source>
        <dbReference type="ARBA" id="ARBA00022448"/>
    </source>
</evidence>
<dbReference type="EMBL" id="CWJL01000004">
    <property type="protein sequence ID" value="CRY65033.1"/>
    <property type="molecule type" value="Genomic_DNA"/>
</dbReference>
<dbReference type="EMBL" id="CQAZ01000023">
    <property type="protein sequence ID" value="CNH99702.1"/>
    <property type="molecule type" value="Genomic_DNA"/>
</dbReference>
<feature type="transmembrane region" description="Helical" evidence="7">
    <location>
        <begin position="110"/>
        <end position="129"/>
    </location>
</feature>
<feature type="transmembrane region" description="Helical" evidence="7">
    <location>
        <begin position="42"/>
        <end position="68"/>
    </location>
</feature>
<keyword evidence="4 7" id="KW-0812">Transmembrane</keyword>
<evidence type="ECO:0000313" key="12">
    <source>
        <dbReference type="Proteomes" id="UP000045840"/>
    </source>
</evidence>
<dbReference type="InterPro" id="IPR004740">
    <property type="entry name" value="Nuc_H_symport"/>
</dbReference>
<reference evidence="12" key="1">
    <citation type="submission" date="2015-03" db="EMBL/GenBank/DDBJ databases">
        <authorList>
            <consortium name="Pathogen Informatics"/>
        </authorList>
    </citation>
    <scope>NUCLEOTIDE SEQUENCE [LARGE SCALE GENOMIC DNA]</scope>
    <source>
        <strain evidence="12">A125KOH2</strain>
    </source>
</reference>
<proteinExistence type="predicted"/>
<dbReference type="PANTHER" id="PTHR23522:SF9">
    <property type="entry name" value="XANTHOSINE PERMEASE"/>
    <property type="match status" value="1"/>
</dbReference>
<feature type="transmembrane region" description="Helical" evidence="7">
    <location>
        <begin position="197"/>
        <end position="218"/>
    </location>
</feature>
<dbReference type="GO" id="GO:0015212">
    <property type="term" value="F:cytidine transmembrane transporter activity"/>
    <property type="evidence" value="ECO:0007669"/>
    <property type="project" value="TreeGrafter"/>
</dbReference>
<evidence type="ECO:0000256" key="7">
    <source>
        <dbReference type="SAM" id="Phobius"/>
    </source>
</evidence>
<evidence type="ECO:0000256" key="1">
    <source>
        <dbReference type="ARBA" id="ARBA00004651"/>
    </source>
</evidence>
<evidence type="ECO:0000313" key="10">
    <source>
        <dbReference type="EMBL" id="CRY65033.1"/>
    </source>
</evidence>
<keyword evidence="6 7" id="KW-0472">Membrane</keyword>
<evidence type="ECO:0000256" key="3">
    <source>
        <dbReference type="ARBA" id="ARBA00022475"/>
    </source>
</evidence>
<dbReference type="Proteomes" id="UP000044625">
    <property type="component" value="Unassembled WGS sequence"/>
</dbReference>
<dbReference type="PROSITE" id="PS50850">
    <property type="entry name" value="MFS"/>
    <property type="match status" value="1"/>
</dbReference>
<feature type="transmembrane region" description="Helical" evidence="7">
    <location>
        <begin position="328"/>
        <end position="349"/>
    </location>
</feature>
<dbReference type="SUPFAM" id="SSF103473">
    <property type="entry name" value="MFS general substrate transporter"/>
    <property type="match status" value="1"/>
</dbReference>
<dbReference type="Pfam" id="PF03825">
    <property type="entry name" value="Nuc_H_symport"/>
    <property type="match status" value="1"/>
</dbReference>
<dbReference type="NCBIfam" id="TIGR00889">
    <property type="entry name" value="2A0110"/>
    <property type="match status" value="1"/>
</dbReference>
<sequence length="365" mass="40449">MPSIVGIIADRWVKANILYDCCHLLGAIALLIAANVTDPNFMFFVILFNAMVYMPTIALANTISYICLEKAGLDTIKDFPPVRVFGTIGFIFAMWAISLSGFELSNIQPYIASGAALMLAMYALSLPGCPTSNVKKDRTWVNILGLDAFVLFKQKKMAIFFLFAMLLGASLQISHTFSSPFLHDFAKNPIYHDSLVVQYPSILLSMAQIAEVFFILTIPFFLSRFGIKRVMMISMIAWTLRFTLFAYGDPSTTGLFLLLLSMVVYGCAFDFFNISGAIYGEKEVDHNIRGSAQGLFMTMVNGVGAYVGAIISGHVVDYFTVGGVKDWNSIWLSFAAYTAVLVIIFAFAFQYKHEPTELKGQPISH</sequence>
<reference evidence="10 11" key="2">
    <citation type="submission" date="2015-03" db="EMBL/GenBank/DDBJ databases">
        <authorList>
            <consortium name="Pathogen Informatics"/>
            <person name="Murphy D."/>
        </authorList>
    </citation>
    <scope>NUCLEOTIDE SEQUENCE [LARGE SCALE GENOMIC DNA]</scope>
    <source>
        <strain evidence="11">type strain: CIP110230</strain>
        <strain evidence="10">Type strain: CIP110230</strain>
    </source>
</reference>
<accession>A0A0T9Q7K5</accession>
<feature type="transmembrane region" description="Helical" evidence="7">
    <location>
        <begin position="80"/>
        <end position="98"/>
    </location>
</feature>
<keyword evidence="5 7" id="KW-1133">Transmembrane helix</keyword>
<protein>
    <submittedName>
        <fullName evidence="9">Xanthosine transporter XapB</fullName>
    </submittedName>
</protein>
<dbReference type="AlphaFoldDB" id="A0A0T9Q7K5"/>
<feature type="transmembrane region" description="Helical" evidence="7">
    <location>
        <begin position="254"/>
        <end position="274"/>
    </location>
</feature>
<evidence type="ECO:0000313" key="9">
    <source>
        <dbReference type="EMBL" id="CNH99702.1"/>
    </source>
</evidence>
<feature type="transmembrane region" description="Helical" evidence="7">
    <location>
        <begin position="295"/>
        <end position="316"/>
    </location>
</feature>
<dbReference type="GO" id="GO:0015213">
    <property type="term" value="F:uridine transmembrane transporter activity"/>
    <property type="evidence" value="ECO:0007669"/>
    <property type="project" value="TreeGrafter"/>
</dbReference>